<proteinExistence type="predicted"/>
<evidence type="ECO:0000313" key="2">
    <source>
        <dbReference type="EMBL" id="TPP65865.1"/>
    </source>
</evidence>
<keyword evidence="3" id="KW-1185">Reference proteome</keyword>
<feature type="compositionally biased region" description="Low complexity" evidence="1">
    <location>
        <begin position="63"/>
        <end position="76"/>
    </location>
</feature>
<evidence type="ECO:0000313" key="3">
    <source>
        <dbReference type="Proteomes" id="UP000316759"/>
    </source>
</evidence>
<feature type="region of interest" description="Disordered" evidence="1">
    <location>
        <begin position="63"/>
        <end position="104"/>
    </location>
</feature>
<accession>A0A504YZE0</accession>
<dbReference type="AlphaFoldDB" id="A0A504YZE0"/>
<protein>
    <submittedName>
        <fullName evidence="2">Uncharacterized protein</fullName>
    </submittedName>
</protein>
<gene>
    <name evidence="2" type="ORF">FGIG_00879</name>
</gene>
<sequence>MERSTRESLIKKSIRWVPELDVPVSEHHRLSFPNRSVWSSEKYPSTDHCVRLHPGQLGQFASIKSNPNWSSGSSSPLEVLDIRPPFESESESTDSSGSGSDLACGVLGDSSNRIIVESNRISRLHQLRIAGRRDPRRYNFLHFYLFMDS</sequence>
<dbReference type="EMBL" id="SUNJ01002585">
    <property type="protein sequence ID" value="TPP65865.1"/>
    <property type="molecule type" value="Genomic_DNA"/>
</dbReference>
<comment type="caution">
    <text evidence="2">The sequence shown here is derived from an EMBL/GenBank/DDBJ whole genome shotgun (WGS) entry which is preliminary data.</text>
</comment>
<dbReference type="Proteomes" id="UP000316759">
    <property type="component" value="Unassembled WGS sequence"/>
</dbReference>
<name>A0A504YZE0_FASGI</name>
<dbReference type="OrthoDB" id="10511107at2759"/>
<reference evidence="2 3" key="1">
    <citation type="submission" date="2019-04" db="EMBL/GenBank/DDBJ databases">
        <title>Annotation for the trematode Fasciola gigantica.</title>
        <authorList>
            <person name="Choi Y.-J."/>
        </authorList>
    </citation>
    <scope>NUCLEOTIDE SEQUENCE [LARGE SCALE GENOMIC DNA]</scope>
    <source>
        <strain evidence="2">Uganda_cow_1</strain>
    </source>
</reference>
<evidence type="ECO:0000256" key="1">
    <source>
        <dbReference type="SAM" id="MobiDB-lite"/>
    </source>
</evidence>
<organism evidence="2 3">
    <name type="scientific">Fasciola gigantica</name>
    <name type="common">Giant liver fluke</name>
    <dbReference type="NCBI Taxonomy" id="46835"/>
    <lineage>
        <taxon>Eukaryota</taxon>
        <taxon>Metazoa</taxon>
        <taxon>Spiralia</taxon>
        <taxon>Lophotrochozoa</taxon>
        <taxon>Platyhelminthes</taxon>
        <taxon>Trematoda</taxon>
        <taxon>Digenea</taxon>
        <taxon>Plagiorchiida</taxon>
        <taxon>Echinostomata</taxon>
        <taxon>Echinostomatoidea</taxon>
        <taxon>Fasciolidae</taxon>
        <taxon>Fasciola</taxon>
    </lineage>
</organism>